<evidence type="ECO:0000313" key="3">
    <source>
        <dbReference type="EMBL" id="CAB4607667.1"/>
    </source>
</evidence>
<protein>
    <submittedName>
        <fullName evidence="3">Unannotated protein</fullName>
    </submittedName>
</protein>
<feature type="transmembrane region" description="Helical" evidence="1">
    <location>
        <begin position="146"/>
        <end position="167"/>
    </location>
</feature>
<dbReference type="InterPro" id="IPR027383">
    <property type="entry name" value="Znf_put"/>
</dbReference>
<reference evidence="3" key="1">
    <citation type="submission" date="2020-05" db="EMBL/GenBank/DDBJ databases">
        <authorList>
            <person name="Chiriac C."/>
            <person name="Salcher M."/>
            <person name="Ghai R."/>
            <person name="Kavagutti S V."/>
        </authorList>
    </citation>
    <scope>NUCLEOTIDE SEQUENCE</scope>
</reference>
<feature type="domain" description="Putative zinc-finger" evidence="2">
    <location>
        <begin position="10"/>
        <end position="44"/>
    </location>
</feature>
<keyword evidence="1" id="KW-0812">Transmembrane</keyword>
<keyword evidence="1" id="KW-1133">Transmembrane helix</keyword>
<feature type="transmembrane region" description="Helical" evidence="1">
    <location>
        <begin position="90"/>
        <end position="110"/>
    </location>
</feature>
<dbReference type="Pfam" id="PF13490">
    <property type="entry name" value="zf-HC2"/>
    <property type="match status" value="1"/>
</dbReference>
<dbReference type="AlphaFoldDB" id="A0A6J6H1V6"/>
<organism evidence="3">
    <name type="scientific">freshwater metagenome</name>
    <dbReference type="NCBI Taxonomy" id="449393"/>
    <lineage>
        <taxon>unclassified sequences</taxon>
        <taxon>metagenomes</taxon>
        <taxon>ecological metagenomes</taxon>
    </lineage>
</organism>
<accession>A0A6J6H1V6</accession>
<feature type="transmembrane region" description="Helical" evidence="1">
    <location>
        <begin position="173"/>
        <end position="193"/>
    </location>
</feature>
<evidence type="ECO:0000256" key="1">
    <source>
        <dbReference type="SAM" id="Phobius"/>
    </source>
</evidence>
<sequence>MSDDSGYMECDRWMTAISAEVDGEDPAVDARLLDAHLGSCPACRSFRTDLQSLRRRTLVGDAPEMPDLSRRVAKLNALAERASRWGVVRVLLGLVAVEVLFLALPDLLFGEEDPAYAHTTRHLGAFAVAYGVALLVVVVRPARARSIFPVTMVLAGALFLSAAFDIAQGHVPLLHEALHIPELLSVLLVWLLARPTPERRKSAQARVPDHAFRPTIVDDAGETRVG</sequence>
<dbReference type="EMBL" id="CAEZUP010000029">
    <property type="protein sequence ID" value="CAB4607667.1"/>
    <property type="molecule type" value="Genomic_DNA"/>
</dbReference>
<proteinExistence type="predicted"/>
<keyword evidence="1" id="KW-0472">Membrane</keyword>
<evidence type="ECO:0000259" key="2">
    <source>
        <dbReference type="Pfam" id="PF13490"/>
    </source>
</evidence>
<name>A0A6J6H1V6_9ZZZZ</name>
<feature type="transmembrane region" description="Helical" evidence="1">
    <location>
        <begin position="122"/>
        <end position="139"/>
    </location>
</feature>
<gene>
    <name evidence="3" type="ORF">UFOPK1835_00878</name>
</gene>